<keyword evidence="1" id="KW-0472">Membrane</keyword>
<evidence type="ECO:0000256" key="1">
    <source>
        <dbReference type="SAM" id="Phobius"/>
    </source>
</evidence>
<dbReference type="EMBL" id="BMAV01001401">
    <property type="protein sequence ID" value="GFY39476.1"/>
    <property type="molecule type" value="Genomic_DNA"/>
</dbReference>
<sequence length="163" mass="19543">MFGIDIERRIRFLILLVVKTAGVRDWTKKWYVGEVLKRVDLYRRGFRSAANVWPDTRTFGEYLEEYLHWLRTRPPLRLRTIVDSEEKATKELIKLEKLVKIYYSDRCSLLFIPILLLGLYRTASSLIYLIYDCSKSLTDFNTYLFCRDVLEKYKNLVEQNIDI</sequence>
<evidence type="ECO:0000313" key="2">
    <source>
        <dbReference type="EMBL" id="GFY39476.1"/>
    </source>
</evidence>
<protein>
    <submittedName>
        <fullName evidence="2">Uncharacterized protein</fullName>
    </submittedName>
</protein>
<keyword evidence="3" id="KW-1185">Reference proteome</keyword>
<gene>
    <name evidence="2" type="ORF">TNIN_335421</name>
</gene>
<keyword evidence="1" id="KW-0812">Transmembrane</keyword>
<proteinExistence type="predicted"/>
<feature type="transmembrane region" description="Helical" evidence="1">
    <location>
        <begin position="107"/>
        <end position="131"/>
    </location>
</feature>
<keyword evidence="1" id="KW-1133">Transmembrane helix</keyword>
<accession>A0A8X6WTF1</accession>
<dbReference type="Proteomes" id="UP000886998">
    <property type="component" value="Unassembled WGS sequence"/>
</dbReference>
<comment type="caution">
    <text evidence="2">The sequence shown here is derived from an EMBL/GenBank/DDBJ whole genome shotgun (WGS) entry which is preliminary data.</text>
</comment>
<evidence type="ECO:0000313" key="3">
    <source>
        <dbReference type="Proteomes" id="UP000886998"/>
    </source>
</evidence>
<reference evidence="2" key="1">
    <citation type="submission" date="2020-08" db="EMBL/GenBank/DDBJ databases">
        <title>Multicomponent nature underlies the extraordinary mechanical properties of spider dragline silk.</title>
        <authorList>
            <person name="Kono N."/>
            <person name="Nakamura H."/>
            <person name="Mori M."/>
            <person name="Yoshida Y."/>
            <person name="Ohtoshi R."/>
            <person name="Malay A.D."/>
            <person name="Moran D.A.P."/>
            <person name="Tomita M."/>
            <person name="Numata K."/>
            <person name="Arakawa K."/>
        </authorList>
    </citation>
    <scope>NUCLEOTIDE SEQUENCE</scope>
</reference>
<name>A0A8X6WTF1_9ARAC</name>
<organism evidence="2 3">
    <name type="scientific">Trichonephila inaurata madagascariensis</name>
    <dbReference type="NCBI Taxonomy" id="2747483"/>
    <lineage>
        <taxon>Eukaryota</taxon>
        <taxon>Metazoa</taxon>
        <taxon>Ecdysozoa</taxon>
        <taxon>Arthropoda</taxon>
        <taxon>Chelicerata</taxon>
        <taxon>Arachnida</taxon>
        <taxon>Araneae</taxon>
        <taxon>Araneomorphae</taxon>
        <taxon>Entelegynae</taxon>
        <taxon>Araneoidea</taxon>
        <taxon>Nephilidae</taxon>
        <taxon>Trichonephila</taxon>
        <taxon>Trichonephila inaurata</taxon>
    </lineage>
</organism>
<dbReference type="AlphaFoldDB" id="A0A8X6WTF1"/>